<keyword evidence="1" id="KW-0175">Coiled coil</keyword>
<dbReference type="SMART" id="SM00671">
    <property type="entry name" value="SEL1"/>
    <property type="match status" value="4"/>
</dbReference>
<dbReference type="SUPFAM" id="SSF81901">
    <property type="entry name" value="HCP-like"/>
    <property type="match status" value="1"/>
</dbReference>
<name>A0A6N8DRU5_RHOAC</name>
<dbReference type="InterPro" id="IPR011990">
    <property type="entry name" value="TPR-like_helical_dom_sf"/>
</dbReference>
<feature type="region of interest" description="Disordered" evidence="2">
    <location>
        <begin position="1023"/>
        <end position="1076"/>
    </location>
</feature>
<dbReference type="PANTHER" id="PTHR11102">
    <property type="entry name" value="SEL-1-LIKE PROTEIN"/>
    <property type="match status" value="1"/>
</dbReference>
<evidence type="ECO:0000256" key="2">
    <source>
        <dbReference type="SAM" id="MobiDB-lite"/>
    </source>
</evidence>
<feature type="region of interest" description="Disordered" evidence="2">
    <location>
        <begin position="70"/>
        <end position="143"/>
    </location>
</feature>
<gene>
    <name evidence="3" type="ORF">GJ654_12995</name>
</gene>
<organism evidence="3 4">
    <name type="scientific">Rhodoblastus acidophilus</name>
    <name type="common">Rhodopseudomonas acidophila</name>
    <dbReference type="NCBI Taxonomy" id="1074"/>
    <lineage>
        <taxon>Bacteria</taxon>
        <taxon>Pseudomonadati</taxon>
        <taxon>Pseudomonadota</taxon>
        <taxon>Alphaproteobacteria</taxon>
        <taxon>Hyphomicrobiales</taxon>
        <taxon>Rhodoblastaceae</taxon>
        <taxon>Rhodoblastus</taxon>
    </lineage>
</organism>
<dbReference type="OrthoDB" id="5295703at2"/>
<protein>
    <recommendedName>
        <fullName evidence="5">Localization factor PodJL</fullName>
    </recommendedName>
</protein>
<dbReference type="InterPro" id="IPR050767">
    <property type="entry name" value="Sel1_AlgK"/>
</dbReference>
<proteinExistence type="predicted"/>
<dbReference type="InterPro" id="IPR006597">
    <property type="entry name" value="Sel1-like"/>
</dbReference>
<sequence length="1486" mass="159269">MSRALPWSIKGVDFDAREAAKEAARRDGLSLGQWMNRAIAERAAETGADGQDFDADERLEAVAAQLARLSLEAETGARGRGKGRESRDEQAKERPAPPQRASDEWDDPFGGELEPRKRPAREKAPQRQEPREPRGGARETVDAEALLEKAVAAFESRTERAEARAARALAQVAERIDSAETERVEMLAQVDNRLAELETHLRKKPDVEPLRGALGRLETRIEELARREPEPRDDETLRKLDRKLSNLISRVERAETAPATERDEHFARLEKRFDALLARLDRPAPVRAESARASGRRPDVEQAIAEISAHQRALDAAPRPAARPQPAPEKTNVFDERFDVLAQKLERIVQLGAAPHEDRRIDRLQSGIEGLSKRIEDMRGEFSALSGGARDQVSPPVEKALRDLSARIETLATVAAAPSAIKDVAGLRGELSGLSRSLGDLAPRGAVASLESAMRELANRVENTRSTVERVAQTRGGPETEELGRQLAEITKGLHDVAPRGAVAGVEDALRDLSSRIEAARELMARASERQPDFAPAFDALNRRLAEIGGGLSEVAPRGAVAALEEAVRDLGVRIDTAREIMALASERHLDAAPDFDALNRRLAEIASGLSEVAPRGAVAGLEDAMRDLSVRFDSTRAFIERAPAGASAAEIEALGQQVSAMSRALNDVAPRSQIAALELAVRELGARLERSRDEGLRDAVLAPIETLAADMRRAVADIGASANLDAVGRQIHALEEKIEGLRQNGAERGEFLNACDQSDALRASIAAALERMEPLERMERQVASLTDRLELLSRQSNEARSAQESGLARNEANWREIGSRLDDLAIRIDRAADQRHDAHPGEERRFDEISRRLDFMHQALAERIDGASGGAPQGQPGLEPLLRALADRLETAMAPQADGRAIEALERQMAEVTERLERGAARGNMQLQQALADLAARLEQGRESDREVAREVARETLREALAHLPGADGLGEQAAREIAELREKHEHSDRRAQQTLSAVHETLEKVVDRLAMLEEDVQETRAAVPAARAEAENGTPQGSRDVDSAPRVNAYDLDDPDSLLVEPGAGRPMASPAGRGAAEAAMLRLSREDEEALSSDAPRGANYIEVARRALAARAAADAQARAEAQRAPRGVGAAAERAKEKFARPLLSGEKRAGARTGMLLAAGASVLALGAVQLYRIALSPSDALAPATPAAVEAAPASAPAAVAAPAVDPSSAAAPITAPAAPAAPATVAPLAPATGKPAPGARTSLPDPLAVGSIGPRANMGAIQAGAQAASLQEQAEKGDVAAQFDLGARYADGRGLDRDPAAAIQWFEKAAAQGQAQAEYRLGVIYEKAIGVARDAKKARDYYEKAATQGHVRAMHNLAVIEAEGVDGKPNYGAAAQWFRRAAEYGVRDSQFNLAILYARGMGLTQNMTQSYVWFAAAANQGDSDAAKKRDEVGGRLSADELASAKKQASAFKARSADPAINEPPVVAATPRPQASAKI</sequence>
<feature type="coiled-coil region" evidence="1">
    <location>
        <begin position="776"/>
        <end position="803"/>
    </location>
</feature>
<feature type="region of interest" description="Disordered" evidence="2">
    <location>
        <begin position="1455"/>
        <end position="1486"/>
    </location>
</feature>
<feature type="compositionally biased region" description="Basic and acidic residues" evidence="2">
    <location>
        <begin position="82"/>
        <end position="95"/>
    </location>
</feature>
<evidence type="ECO:0000256" key="1">
    <source>
        <dbReference type="SAM" id="Coils"/>
    </source>
</evidence>
<evidence type="ECO:0008006" key="5">
    <source>
        <dbReference type="Google" id="ProtNLM"/>
    </source>
</evidence>
<accession>A0A6N8DRU5</accession>
<feature type="region of interest" description="Disordered" evidence="2">
    <location>
        <begin position="1237"/>
        <end position="1256"/>
    </location>
</feature>
<dbReference type="EMBL" id="WNKS01000011">
    <property type="protein sequence ID" value="MTV31903.1"/>
    <property type="molecule type" value="Genomic_DNA"/>
</dbReference>
<evidence type="ECO:0000313" key="3">
    <source>
        <dbReference type="EMBL" id="MTV31903.1"/>
    </source>
</evidence>
<dbReference type="PANTHER" id="PTHR11102:SF160">
    <property type="entry name" value="ERAD-ASSOCIATED E3 UBIQUITIN-PROTEIN LIGASE COMPONENT HRD3"/>
    <property type="match status" value="1"/>
</dbReference>
<dbReference type="Proteomes" id="UP000439113">
    <property type="component" value="Unassembled WGS sequence"/>
</dbReference>
<feature type="compositionally biased region" description="Basic and acidic residues" evidence="2">
    <location>
        <begin position="113"/>
        <end position="141"/>
    </location>
</feature>
<feature type="coiled-coil region" evidence="1">
    <location>
        <begin position="447"/>
        <end position="474"/>
    </location>
</feature>
<feature type="coiled-coil region" evidence="1">
    <location>
        <begin position="903"/>
        <end position="945"/>
    </location>
</feature>
<comment type="caution">
    <text evidence="3">The sequence shown here is derived from an EMBL/GenBank/DDBJ whole genome shotgun (WGS) entry which is preliminary data.</text>
</comment>
<dbReference type="Pfam" id="PF08238">
    <property type="entry name" value="Sel1"/>
    <property type="match status" value="4"/>
</dbReference>
<reference evidence="3 4" key="1">
    <citation type="submission" date="2019-11" db="EMBL/GenBank/DDBJ databases">
        <title>Whole-genome sequence of a Rhodoblastus acidophilus DSM 142.</title>
        <authorList>
            <person name="Kyndt J.A."/>
            <person name="Meyer T.E."/>
        </authorList>
    </citation>
    <scope>NUCLEOTIDE SEQUENCE [LARGE SCALE GENOMIC DNA]</scope>
    <source>
        <strain evidence="3 4">DSM 142</strain>
    </source>
</reference>
<dbReference type="Gene3D" id="1.25.40.10">
    <property type="entry name" value="Tetratricopeptide repeat domain"/>
    <property type="match status" value="1"/>
</dbReference>
<evidence type="ECO:0000313" key="4">
    <source>
        <dbReference type="Proteomes" id="UP000439113"/>
    </source>
</evidence>
<dbReference type="RefSeq" id="WP_155446578.1">
    <property type="nucleotide sequence ID" value="NZ_JAOQNR010000015.1"/>
</dbReference>
<feature type="coiled-coil region" evidence="1">
    <location>
        <begin position="151"/>
        <end position="189"/>
    </location>
</feature>
<feature type="coiled-coil region" evidence="1">
    <location>
        <begin position="503"/>
        <end position="530"/>
    </location>
</feature>